<sequence length="159" mass="17435">MKLLRTSLLAAAFALSACSTLAPTAPGASGTTATLQGDAARPADAHGWVRSELYFGVGEETGPAERPQTEKISEAQWRAFLDKEVTPRFPDGLTVFDAYGQWLFRGAKEPNRLATKVLVILHEDTPQRRADIEAIRLAWKRATGHQSVLWSRQAVDVSF</sequence>
<dbReference type="PROSITE" id="PS51257">
    <property type="entry name" value="PROKAR_LIPOPROTEIN"/>
    <property type="match status" value="1"/>
</dbReference>
<keyword evidence="1" id="KW-0732">Signal</keyword>
<dbReference type="RefSeq" id="WP_434028676.1">
    <property type="nucleotide sequence ID" value="NZ_BNBA01000005.1"/>
</dbReference>
<comment type="caution">
    <text evidence="2">The sequence shown here is derived from an EMBL/GenBank/DDBJ whole genome shotgun (WGS) entry which is preliminary data.</text>
</comment>
<proteinExistence type="predicted"/>
<dbReference type="InterPro" id="IPR021957">
    <property type="entry name" value="DUF3574"/>
</dbReference>
<reference evidence="2" key="2">
    <citation type="submission" date="2020-09" db="EMBL/GenBank/DDBJ databases">
        <authorList>
            <person name="Sun Q."/>
            <person name="Ohkuma M."/>
        </authorList>
    </citation>
    <scope>NUCLEOTIDE SEQUENCE</scope>
    <source>
        <strain evidence="2">JCM 13306</strain>
    </source>
</reference>
<evidence type="ECO:0000256" key="1">
    <source>
        <dbReference type="SAM" id="SignalP"/>
    </source>
</evidence>
<dbReference type="Proteomes" id="UP000623958">
    <property type="component" value="Unassembled WGS sequence"/>
</dbReference>
<dbReference type="Pfam" id="PF12098">
    <property type="entry name" value="DUF3574"/>
    <property type="match status" value="1"/>
</dbReference>
<protein>
    <recommendedName>
        <fullName evidence="4">DUF3574 domain-containing protein</fullName>
    </recommendedName>
</protein>
<evidence type="ECO:0000313" key="2">
    <source>
        <dbReference type="EMBL" id="GHH49521.1"/>
    </source>
</evidence>
<reference evidence="2" key="1">
    <citation type="journal article" date="2014" name="Int. J. Syst. Evol. Microbiol.">
        <title>Complete genome sequence of Corynebacterium casei LMG S-19264T (=DSM 44701T), isolated from a smear-ripened cheese.</title>
        <authorList>
            <consortium name="US DOE Joint Genome Institute (JGI-PGF)"/>
            <person name="Walter F."/>
            <person name="Albersmeier A."/>
            <person name="Kalinowski J."/>
            <person name="Ruckert C."/>
        </authorList>
    </citation>
    <scope>NUCLEOTIDE SEQUENCE</scope>
    <source>
        <strain evidence="2">JCM 13306</strain>
    </source>
</reference>
<dbReference type="AlphaFoldDB" id="A0A919KH74"/>
<name>A0A919KH74_9XANT</name>
<accession>A0A919KH74</accession>
<organism evidence="2 3">
    <name type="scientific">Xanthomonas boreopolis</name>
    <dbReference type="NCBI Taxonomy" id="86183"/>
    <lineage>
        <taxon>Bacteria</taxon>
        <taxon>Pseudomonadati</taxon>
        <taxon>Pseudomonadota</taxon>
        <taxon>Gammaproteobacteria</taxon>
        <taxon>Lysobacterales</taxon>
        <taxon>Lysobacteraceae</taxon>
        <taxon>Xanthomonas</taxon>
    </lineage>
</organism>
<feature type="signal peptide" evidence="1">
    <location>
        <begin position="1"/>
        <end position="22"/>
    </location>
</feature>
<feature type="chain" id="PRO_5037563377" description="DUF3574 domain-containing protein" evidence="1">
    <location>
        <begin position="23"/>
        <end position="159"/>
    </location>
</feature>
<keyword evidence="3" id="KW-1185">Reference proteome</keyword>
<evidence type="ECO:0000313" key="3">
    <source>
        <dbReference type="Proteomes" id="UP000623958"/>
    </source>
</evidence>
<evidence type="ECO:0008006" key="4">
    <source>
        <dbReference type="Google" id="ProtNLM"/>
    </source>
</evidence>
<gene>
    <name evidence="2" type="ORF">GCM10009090_09080</name>
</gene>
<dbReference type="EMBL" id="BNBA01000005">
    <property type="protein sequence ID" value="GHH49521.1"/>
    <property type="molecule type" value="Genomic_DNA"/>
</dbReference>